<dbReference type="InterPro" id="IPR000064">
    <property type="entry name" value="NLP_P60_dom"/>
</dbReference>
<sequence length="280" mass="29604">MARTRRSAPSGRSCHSGGSGAGEDARPILWWYGPVIAEAVVSVPVTQLWSSPEAPRPVDQPVLADAPDHASWLAAMDAVPDTDPASRLGLDDRLLTELLEGEPVTVQETVAGWSRVTCPWQPSSRDEAGYPGWIRTAHLSSAAPPADAPAGIPAPEVTGTDLVDTARRHDGLSYLWGGLSPAGLDCSGLVHLVARDLGWTVPRDAHDQAEAATPVPVDQVQPGDLYFFARPGRSIHHVGFVVQPGVMLHAPQTGAAVVEEELSDARRTTLVSAGRIAPTQ</sequence>
<keyword evidence="8" id="KW-1185">Reference proteome</keyword>
<dbReference type="Gene3D" id="2.30.30.40">
    <property type="entry name" value="SH3 Domains"/>
    <property type="match status" value="1"/>
</dbReference>
<dbReference type="Pfam" id="PF00877">
    <property type="entry name" value="NLPC_P60"/>
    <property type="match status" value="1"/>
</dbReference>
<dbReference type="EMBL" id="JAAOIV010000002">
    <property type="protein sequence ID" value="NHN54921.1"/>
    <property type="molecule type" value="Genomic_DNA"/>
</dbReference>
<accession>A0A967AXQ2</accession>
<evidence type="ECO:0000259" key="6">
    <source>
        <dbReference type="PROSITE" id="PS51935"/>
    </source>
</evidence>
<dbReference type="GO" id="GO:0006508">
    <property type="term" value="P:proteolysis"/>
    <property type="evidence" value="ECO:0007669"/>
    <property type="project" value="UniProtKB-KW"/>
</dbReference>
<evidence type="ECO:0000256" key="1">
    <source>
        <dbReference type="ARBA" id="ARBA00007074"/>
    </source>
</evidence>
<keyword evidence="2" id="KW-0645">Protease</keyword>
<dbReference type="InterPro" id="IPR051202">
    <property type="entry name" value="Peptidase_C40"/>
</dbReference>
<evidence type="ECO:0000256" key="3">
    <source>
        <dbReference type="ARBA" id="ARBA00022801"/>
    </source>
</evidence>
<evidence type="ECO:0000313" key="8">
    <source>
        <dbReference type="Proteomes" id="UP000744769"/>
    </source>
</evidence>
<gene>
    <name evidence="7" type="ORF">G9U51_03865</name>
</gene>
<comment type="caution">
    <text evidence="7">The sequence shown here is derived from an EMBL/GenBank/DDBJ whole genome shotgun (WGS) entry which is preliminary data.</text>
</comment>
<dbReference type="Proteomes" id="UP000744769">
    <property type="component" value="Unassembled WGS sequence"/>
</dbReference>
<dbReference type="PANTHER" id="PTHR47053:SF3">
    <property type="entry name" value="GAMMA-D-GLUTAMYL-L-LYSINE DIPEPTIDYL-PEPTIDASE"/>
    <property type="match status" value="1"/>
</dbReference>
<keyword evidence="3" id="KW-0378">Hydrolase</keyword>
<dbReference type="PANTHER" id="PTHR47053">
    <property type="entry name" value="MUREIN DD-ENDOPEPTIDASE MEPH-RELATED"/>
    <property type="match status" value="1"/>
</dbReference>
<dbReference type="SUPFAM" id="SSF54001">
    <property type="entry name" value="Cysteine proteinases"/>
    <property type="match status" value="1"/>
</dbReference>
<proteinExistence type="inferred from homology"/>
<dbReference type="Gene3D" id="3.90.1720.10">
    <property type="entry name" value="endopeptidase domain like (from Nostoc punctiforme)"/>
    <property type="match status" value="1"/>
</dbReference>
<evidence type="ECO:0000256" key="2">
    <source>
        <dbReference type="ARBA" id="ARBA00022670"/>
    </source>
</evidence>
<dbReference type="PROSITE" id="PS51935">
    <property type="entry name" value="NLPC_P60"/>
    <property type="match status" value="1"/>
</dbReference>
<dbReference type="GO" id="GO:0008234">
    <property type="term" value="F:cysteine-type peptidase activity"/>
    <property type="evidence" value="ECO:0007669"/>
    <property type="project" value="UniProtKB-KW"/>
</dbReference>
<feature type="domain" description="NlpC/P60" evidence="6">
    <location>
        <begin position="156"/>
        <end position="277"/>
    </location>
</feature>
<reference evidence="7" key="1">
    <citation type="submission" date="2020-03" db="EMBL/GenBank/DDBJ databases">
        <title>Draft sequencing of Calidifontibacter sp. DB0510.</title>
        <authorList>
            <person name="Kim D.-U."/>
        </authorList>
    </citation>
    <scope>NUCLEOTIDE SEQUENCE</scope>
    <source>
        <strain evidence="7">DB0510</strain>
    </source>
</reference>
<feature type="region of interest" description="Disordered" evidence="5">
    <location>
        <begin position="1"/>
        <end position="21"/>
    </location>
</feature>
<protein>
    <submittedName>
        <fullName evidence="7">C40 family peptidase</fullName>
    </submittedName>
</protein>
<comment type="similarity">
    <text evidence="1">Belongs to the peptidase C40 family.</text>
</comment>
<evidence type="ECO:0000313" key="7">
    <source>
        <dbReference type="EMBL" id="NHN54921.1"/>
    </source>
</evidence>
<evidence type="ECO:0000256" key="4">
    <source>
        <dbReference type="ARBA" id="ARBA00022807"/>
    </source>
</evidence>
<dbReference type="AlphaFoldDB" id="A0A967AXQ2"/>
<name>A0A967AXQ2_9MICO</name>
<organism evidence="7 8">
    <name type="scientific">Metallococcus carri</name>
    <dbReference type="NCBI Taxonomy" id="1656884"/>
    <lineage>
        <taxon>Bacteria</taxon>
        <taxon>Bacillati</taxon>
        <taxon>Actinomycetota</taxon>
        <taxon>Actinomycetes</taxon>
        <taxon>Micrococcales</taxon>
        <taxon>Dermacoccaceae</taxon>
        <taxon>Metallococcus</taxon>
    </lineage>
</organism>
<keyword evidence="4" id="KW-0788">Thiol protease</keyword>
<evidence type="ECO:0000256" key="5">
    <source>
        <dbReference type="SAM" id="MobiDB-lite"/>
    </source>
</evidence>
<dbReference type="InterPro" id="IPR038765">
    <property type="entry name" value="Papain-like_cys_pep_sf"/>
</dbReference>